<reference evidence="2 3" key="1">
    <citation type="submission" date="2020-06" db="EMBL/GenBank/DDBJ databases">
        <title>Altererythrobacter sp. HHU K3-1.</title>
        <authorList>
            <person name="Zhang D."/>
            <person name="Xue H."/>
        </authorList>
    </citation>
    <scope>NUCLEOTIDE SEQUENCE [LARGE SCALE GENOMIC DNA]</scope>
    <source>
        <strain evidence="2 3">HHU K3-1</strain>
    </source>
</reference>
<protein>
    <submittedName>
        <fullName evidence="2">Uncharacterized protein</fullName>
    </submittedName>
</protein>
<dbReference type="AlphaFoldDB" id="A0A850GZZ8"/>
<keyword evidence="3" id="KW-1185">Reference proteome</keyword>
<name>A0A850GZZ8_9SPHN</name>
<evidence type="ECO:0000256" key="1">
    <source>
        <dbReference type="SAM" id="Phobius"/>
    </source>
</evidence>
<dbReference type="EMBL" id="JABWGV010000003">
    <property type="protein sequence ID" value="NVD45244.1"/>
    <property type="molecule type" value="Genomic_DNA"/>
</dbReference>
<gene>
    <name evidence="2" type="ORF">HUV48_09480</name>
</gene>
<accession>A0A850GZZ8</accession>
<keyword evidence="1" id="KW-0472">Membrane</keyword>
<proteinExistence type="predicted"/>
<sequence>MNPDTVPRFRTLAQGILFATVLAAGVSGGYLISSSQESYSPVAYEAGSLIAVGELESVLYNPTLNTGEDGRMVGGRVP</sequence>
<organism evidence="2 3">
    <name type="scientific">Qipengyuania atrilutea</name>
    <dbReference type="NCBI Taxonomy" id="2744473"/>
    <lineage>
        <taxon>Bacteria</taxon>
        <taxon>Pseudomonadati</taxon>
        <taxon>Pseudomonadota</taxon>
        <taxon>Alphaproteobacteria</taxon>
        <taxon>Sphingomonadales</taxon>
        <taxon>Erythrobacteraceae</taxon>
        <taxon>Qipengyuania</taxon>
    </lineage>
</organism>
<evidence type="ECO:0000313" key="3">
    <source>
        <dbReference type="Proteomes" id="UP000561438"/>
    </source>
</evidence>
<dbReference type="Proteomes" id="UP000561438">
    <property type="component" value="Unassembled WGS sequence"/>
</dbReference>
<keyword evidence="1" id="KW-0812">Transmembrane</keyword>
<dbReference type="RefSeq" id="WP_176267544.1">
    <property type="nucleotide sequence ID" value="NZ_JABWGV010000003.1"/>
</dbReference>
<keyword evidence="1" id="KW-1133">Transmembrane helix</keyword>
<feature type="transmembrane region" description="Helical" evidence="1">
    <location>
        <begin position="12"/>
        <end position="32"/>
    </location>
</feature>
<evidence type="ECO:0000313" key="2">
    <source>
        <dbReference type="EMBL" id="NVD45244.1"/>
    </source>
</evidence>
<comment type="caution">
    <text evidence="2">The sequence shown here is derived from an EMBL/GenBank/DDBJ whole genome shotgun (WGS) entry which is preliminary data.</text>
</comment>